<dbReference type="InterPro" id="IPR043148">
    <property type="entry name" value="TagF_C"/>
</dbReference>
<comment type="caution">
    <text evidence="1">The sequence shown here is derived from an EMBL/GenBank/DDBJ whole genome shotgun (WGS) entry which is preliminary data.</text>
</comment>
<gene>
    <name evidence="1" type="ORF">F6464_10120</name>
</gene>
<dbReference type="AlphaFoldDB" id="A0A7J5AEK6"/>
<organism evidence="1 2">
    <name type="scientific">Flavobacterium luteum</name>
    <dbReference type="NCBI Taxonomy" id="2026654"/>
    <lineage>
        <taxon>Bacteria</taxon>
        <taxon>Pseudomonadati</taxon>
        <taxon>Bacteroidota</taxon>
        <taxon>Flavobacteriia</taxon>
        <taxon>Flavobacteriales</taxon>
        <taxon>Flavobacteriaceae</taxon>
        <taxon>Flavobacterium</taxon>
    </lineage>
</organism>
<dbReference type="EMBL" id="WAEM01000004">
    <property type="protein sequence ID" value="KAB1155868.1"/>
    <property type="molecule type" value="Genomic_DNA"/>
</dbReference>
<dbReference type="Gene3D" id="3.40.50.12580">
    <property type="match status" value="1"/>
</dbReference>
<name>A0A7J5AEK6_9FLAO</name>
<evidence type="ECO:0000313" key="1">
    <source>
        <dbReference type="EMBL" id="KAB1155868.1"/>
    </source>
</evidence>
<keyword evidence="2" id="KW-1185">Reference proteome</keyword>
<protein>
    <submittedName>
        <fullName evidence="1">UDP-glycosyltransferase</fullName>
    </submittedName>
</protein>
<keyword evidence="1" id="KW-0808">Transferase</keyword>
<reference evidence="1 2" key="1">
    <citation type="submission" date="2019-09" db="EMBL/GenBank/DDBJ databases">
        <title>Flavobacterium sp. nov., isolated from glacier ice.</title>
        <authorList>
            <person name="Liu Q."/>
        </authorList>
    </citation>
    <scope>NUCLEOTIDE SEQUENCE [LARGE SCALE GENOMIC DNA]</scope>
    <source>
        <strain evidence="1 2">NBRC 112527</strain>
    </source>
</reference>
<evidence type="ECO:0000313" key="2">
    <source>
        <dbReference type="Proteomes" id="UP000490922"/>
    </source>
</evidence>
<proteinExistence type="predicted"/>
<dbReference type="RefSeq" id="WP_151107687.1">
    <property type="nucleotide sequence ID" value="NZ_WAEM01000004.1"/>
</dbReference>
<dbReference type="OrthoDB" id="913551at2"/>
<dbReference type="GO" id="GO:0016740">
    <property type="term" value="F:transferase activity"/>
    <property type="evidence" value="ECO:0007669"/>
    <property type="project" value="UniProtKB-KW"/>
</dbReference>
<sequence length="467" mass="54732">MTKKKIFILLPDGLGLRNFGYSDFYQNSLTENNEIIFWNITSFPLAEMGYKELKIENSKIHPLTDIYKNAKVQVVLNLNIKKSNDKVYNEYRFPFSYKNYKNLIKNILIQLLTLTHSSEKGLFRIRKKIIENETKTLYYSQCLETLQIEKPSIVFCTNQRHITTVAPLLAAKALDIPTASLIFSWDNLPKATMVVETDYYFVWSNFMKEELLFYYPYIKPVQIVVTGSPQFELHFDSDKLLSRNTFFQRYGLDFNKKYICYSGDDFTSSPDDEKYLEDLAIAVEKLNQKNYNIGIIFRRCPVDFSSRYDAVLEKYSDCITIVNPLWKPLTSIWNAVLPTKDDDTLLSSIAEHSEMVVNLGSSTVFDFVAHKKPCGYFNYNQHFQLNPKWDIFKCYQFVHFRSMPTKDSVFWINNPEEIAETIEKMLSDDSEKVIKNAQLWFEKINQHPPELASERIWDAIAKIIDKD</sequence>
<dbReference type="SUPFAM" id="SSF53756">
    <property type="entry name" value="UDP-Glycosyltransferase/glycogen phosphorylase"/>
    <property type="match status" value="1"/>
</dbReference>
<accession>A0A7J5AEK6</accession>
<dbReference type="Proteomes" id="UP000490922">
    <property type="component" value="Unassembled WGS sequence"/>
</dbReference>